<dbReference type="AlphaFoldDB" id="A0A9Q3BJ85"/>
<evidence type="ECO:0000313" key="1">
    <source>
        <dbReference type="EMBL" id="MBW0466294.1"/>
    </source>
</evidence>
<comment type="caution">
    <text evidence="1">The sequence shown here is derived from an EMBL/GenBank/DDBJ whole genome shotgun (WGS) entry which is preliminary data.</text>
</comment>
<accession>A0A9Q3BJ85</accession>
<dbReference type="Proteomes" id="UP000765509">
    <property type="component" value="Unassembled WGS sequence"/>
</dbReference>
<dbReference type="EMBL" id="AVOT02001261">
    <property type="protein sequence ID" value="MBW0466294.1"/>
    <property type="molecule type" value="Genomic_DNA"/>
</dbReference>
<sequence>MRVAKLDVGLLRIPDLMSRQFGQLMQRWDRKLNWRNPAILIQICLFSSINKPRLLEPEILQATCKLFTIHRRMTMMKEIR</sequence>
<gene>
    <name evidence="1" type="ORF">O181_006009</name>
</gene>
<reference evidence="1" key="1">
    <citation type="submission" date="2021-03" db="EMBL/GenBank/DDBJ databases">
        <title>Draft genome sequence of rust myrtle Austropuccinia psidii MF-1, a brazilian biotype.</title>
        <authorList>
            <person name="Quecine M.C."/>
            <person name="Pachon D.M.R."/>
            <person name="Bonatelli M.L."/>
            <person name="Correr F.H."/>
            <person name="Franceschini L.M."/>
            <person name="Leite T.F."/>
            <person name="Margarido G.R.A."/>
            <person name="Almeida C.A."/>
            <person name="Ferrarezi J.A."/>
            <person name="Labate C.A."/>
        </authorList>
    </citation>
    <scope>NUCLEOTIDE SEQUENCE</scope>
    <source>
        <strain evidence="1">MF-1</strain>
    </source>
</reference>
<evidence type="ECO:0000313" key="2">
    <source>
        <dbReference type="Proteomes" id="UP000765509"/>
    </source>
</evidence>
<keyword evidence="2" id="KW-1185">Reference proteome</keyword>
<name>A0A9Q3BJ85_9BASI</name>
<protein>
    <submittedName>
        <fullName evidence="1">Uncharacterized protein</fullName>
    </submittedName>
</protein>
<proteinExistence type="predicted"/>
<organism evidence="1 2">
    <name type="scientific">Austropuccinia psidii MF-1</name>
    <dbReference type="NCBI Taxonomy" id="1389203"/>
    <lineage>
        <taxon>Eukaryota</taxon>
        <taxon>Fungi</taxon>
        <taxon>Dikarya</taxon>
        <taxon>Basidiomycota</taxon>
        <taxon>Pucciniomycotina</taxon>
        <taxon>Pucciniomycetes</taxon>
        <taxon>Pucciniales</taxon>
        <taxon>Sphaerophragmiaceae</taxon>
        <taxon>Austropuccinia</taxon>
    </lineage>
</organism>